<dbReference type="Pfam" id="PF14054">
    <property type="entry name" value="DUF4249"/>
    <property type="match status" value="1"/>
</dbReference>
<accession>A0ABY6J3K1</accession>
<reference evidence="1" key="1">
    <citation type="submission" date="2022-10" db="EMBL/GenBank/DDBJ databases">
        <title>Chitinophaga sp. nov., isolated from soil.</title>
        <authorList>
            <person name="Jeon C.O."/>
        </authorList>
    </citation>
    <scope>NUCLEOTIDE SEQUENCE</scope>
    <source>
        <strain evidence="1">R8</strain>
    </source>
</reference>
<dbReference type="InterPro" id="IPR025345">
    <property type="entry name" value="DUF4249"/>
</dbReference>
<dbReference type="Proteomes" id="UP001162741">
    <property type="component" value="Chromosome"/>
</dbReference>
<evidence type="ECO:0000313" key="2">
    <source>
        <dbReference type="Proteomes" id="UP001162741"/>
    </source>
</evidence>
<dbReference type="RefSeq" id="WP_264282177.1">
    <property type="nucleotide sequence ID" value="NZ_CP107006.1"/>
</dbReference>
<name>A0ABY6J3K1_9BACT</name>
<protein>
    <submittedName>
        <fullName evidence="1">DUF4249 domain-containing protein</fullName>
    </submittedName>
</protein>
<dbReference type="EMBL" id="CP107006">
    <property type="protein sequence ID" value="UYQ94249.1"/>
    <property type="molecule type" value="Genomic_DNA"/>
</dbReference>
<evidence type="ECO:0000313" key="1">
    <source>
        <dbReference type="EMBL" id="UYQ94249.1"/>
    </source>
</evidence>
<keyword evidence="2" id="KW-1185">Reference proteome</keyword>
<gene>
    <name evidence="1" type="ORF">MKQ68_03980</name>
</gene>
<organism evidence="1 2">
    <name type="scientific">Chitinophaga horti</name>
    <dbReference type="NCBI Taxonomy" id="2920382"/>
    <lineage>
        <taxon>Bacteria</taxon>
        <taxon>Pseudomonadati</taxon>
        <taxon>Bacteroidota</taxon>
        <taxon>Chitinophagia</taxon>
        <taxon>Chitinophagales</taxon>
        <taxon>Chitinophagaceae</taxon>
        <taxon>Chitinophaga</taxon>
    </lineage>
</organism>
<proteinExistence type="predicted"/>
<sequence length="164" mass="18402">MYDATTTIPANDLKLDSLWWEPTDGDDTSKVRIVVRATDPPERGNYVRYFTARNRQSFLPGLNSVTDDQVVNGTTFNIPVDAGFDRSQKLDLDTYGFFFRGDTVRVKFCNIDKGTFDFWRTLDFAFTAAGNPFTSPVKVLGNVDGALGYWGGYAAQFKTIIIPK</sequence>